<dbReference type="STRING" id="1817883.A3G31_06345"/>
<protein>
    <recommendedName>
        <fullName evidence="3">HTH cro/C1-type domain-containing protein</fullName>
    </recommendedName>
</protein>
<comment type="caution">
    <text evidence="1">The sequence shown here is derived from an EMBL/GenBank/DDBJ whole genome shotgun (WGS) entry which is preliminary data.</text>
</comment>
<evidence type="ECO:0000313" key="2">
    <source>
        <dbReference type="Proteomes" id="UP000178082"/>
    </source>
</evidence>
<dbReference type="Proteomes" id="UP000178082">
    <property type="component" value="Unassembled WGS sequence"/>
</dbReference>
<dbReference type="InterPro" id="IPR010982">
    <property type="entry name" value="Lambda_DNA-bd_dom_sf"/>
</dbReference>
<evidence type="ECO:0008006" key="3">
    <source>
        <dbReference type="Google" id="ProtNLM"/>
    </source>
</evidence>
<gene>
    <name evidence="1" type="ORF">A3G31_06345</name>
</gene>
<dbReference type="AlphaFoldDB" id="A0A1F7SE51"/>
<sequence>MDRKTFGDFFKQQRIKKRITLRQFCLEFSFDAGNISKLERGLLAPPHSKEKLSEYANALGIKKGSKEWFEFFDLASAHRGKIPEEIMKDKELVAKLPMLFRTLRGEKVSDEKLNELIDKIRKS</sequence>
<evidence type="ECO:0000313" key="1">
    <source>
        <dbReference type="EMBL" id="OGL52040.1"/>
    </source>
</evidence>
<proteinExistence type="predicted"/>
<organism evidence="1 2">
    <name type="scientific">Candidatus Schekmanbacteria bacterium RIFCSPLOWO2_12_FULL_38_15</name>
    <dbReference type="NCBI Taxonomy" id="1817883"/>
    <lineage>
        <taxon>Bacteria</taxon>
        <taxon>Candidatus Schekmaniibacteriota</taxon>
    </lineage>
</organism>
<dbReference type="InterPro" id="IPR001387">
    <property type="entry name" value="Cro/C1-type_HTH"/>
</dbReference>
<reference evidence="1 2" key="1">
    <citation type="journal article" date="2016" name="Nat. Commun.">
        <title>Thousands of microbial genomes shed light on interconnected biogeochemical processes in an aquifer system.</title>
        <authorList>
            <person name="Anantharaman K."/>
            <person name="Brown C.T."/>
            <person name="Hug L.A."/>
            <person name="Sharon I."/>
            <person name="Castelle C.J."/>
            <person name="Probst A.J."/>
            <person name="Thomas B.C."/>
            <person name="Singh A."/>
            <person name="Wilkins M.J."/>
            <person name="Karaoz U."/>
            <person name="Brodie E.L."/>
            <person name="Williams K.H."/>
            <person name="Hubbard S.S."/>
            <person name="Banfield J.F."/>
        </authorList>
    </citation>
    <scope>NUCLEOTIDE SEQUENCE [LARGE SCALE GENOMIC DNA]</scope>
</reference>
<dbReference type="Gene3D" id="1.10.260.40">
    <property type="entry name" value="lambda repressor-like DNA-binding domains"/>
    <property type="match status" value="1"/>
</dbReference>
<dbReference type="GO" id="GO:0003677">
    <property type="term" value="F:DNA binding"/>
    <property type="evidence" value="ECO:0007669"/>
    <property type="project" value="InterPro"/>
</dbReference>
<dbReference type="CDD" id="cd00093">
    <property type="entry name" value="HTH_XRE"/>
    <property type="match status" value="1"/>
</dbReference>
<dbReference type="SUPFAM" id="SSF47413">
    <property type="entry name" value="lambda repressor-like DNA-binding domains"/>
    <property type="match status" value="1"/>
</dbReference>
<accession>A0A1F7SE51</accession>
<name>A0A1F7SE51_9BACT</name>
<dbReference type="EMBL" id="MGDI01000033">
    <property type="protein sequence ID" value="OGL52040.1"/>
    <property type="molecule type" value="Genomic_DNA"/>
</dbReference>